<protein>
    <submittedName>
        <fullName evidence="1">Uncharacterized protein</fullName>
    </submittedName>
</protein>
<organism evidence="1 2">
    <name type="scientific">Eumeta variegata</name>
    <name type="common">Bagworm moth</name>
    <name type="synonym">Eumeta japonica</name>
    <dbReference type="NCBI Taxonomy" id="151549"/>
    <lineage>
        <taxon>Eukaryota</taxon>
        <taxon>Metazoa</taxon>
        <taxon>Ecdysozoa</taxon>
        <taxon>Arthropoda</taxon>
        <taxon>Hexapoda</taxon>
        <taxon>Insecta</taxon>
        <taxon>Pterygota</taxon>
        <taxon>Neoptera</taxon>
        <taxon>Endopterygota</taxon>
        <taxon>Lepidoptera</taxon>
        <taxon>Glossata</taxon>
        <taxon>Ditrysia</taxon>
        <taxon>Tineoidea</taxon>
        <taxon>Psychidae</taxon>
        <taxon>Oiketicinae</taxon>
        <taxon>Eumeta</taxon>
    </lineage>
</organism>
<sequence length="118" mass="13058">MYEANAKFADFDGSIKGLSPYGNNTTFNITFQYFAIHTTAGSGYALRSIVIQFVDLIHLRKYHMPSAVQNTKSANIKRNCSIVRGVNSRNSIISRSPATCNPPLTLEYGVPLRIPITC</sequence>
<accession>A0A4C1TK86</accession>
<gene>
    <name evidence="1" type="ORF">EVAR_73411_1</name>
</gene>
<dbReference type="Proteomes" id="UP000299102">
    <property type="component" value="Unassembled WGS sequence"/>
</dbReference>
<dbReference type="EMBL" id="BGZK01005394">
    <property type="protein sequence ID" value="GBP13857.1"/>
    <property type="molecule type" value="Genomic_DNA"/>
</dbReference>
<comment type="caution">
    <text evidence="1">The sequence shown here is derived from an EMBL/GenBank/DDBJ whole genome shotgun (WGS) entry which is preliminary data.</text>
</comment>
<dbReference type="AlphaFoldDB" id="A0A4C1TK86"/>
<evidence type="ECO:0000313" key="1">
    <source>
        <dbReference type="EMBL" id="GBP13857.1"/>
    </source>
</evidence>
<reference evidence="1 2" key="1">
    <citation type="journal article" date="2019" name="Commun. Biol.">
        <title>The bagworm genome reveals a unique fibroin gene that provides high tensile strength.</title>
        <authorList>
            <person name="Kono N."/>
            <person name="Nakamura H."/>
            <person name="Ohtoshi R."/>
            <person name="Tomita M."/>
            <person name="Numata K."/>
            <person name="Arakawa K."/>
        </authorList>
    </citation>
    <scope>NUCLEOTIDE SEQUENCE [LARGE SCALE GENOMIC DNA]</scope>
</reference>
<proteinExistence type="predicted"/>
<keyword evidence="2" id="KW-1185">Reference proteome</keyword>
<evidence type="ECO:0000313" key="2">
    <source>
        <dbReference type="Proteomes" id="UP000299102"/>
    </source>
</evidence>
<name>A0A4C1TK86_EUMVA</name>